<dbReference type="InterPro" id="IPR036723">
    <property type="entry name" value="Alpha-catenin/vinculin-like_sf"/>
</dbReference>
<dbReference type="PROSITE" id="PS00639">
    <property type="entry name" value="THIOL_PROTEASE_HIS"/>
    <property type="match status" value="1"/>
</dbReference>
<organism evidence="11 12">
    <name type="scientific">Trichinella spiralis</name>
    <name type="common">Trichina worm</name>
    <dbReference type="NCBI Taxonomy" id="6334"/>
    <lineage>
        <taxon>Eukaryota</taxon>
        <taxon>Metazoa</taxon>
        <taxon>Ecdysozoa</taxon>
        <taxon>Nematoda</taxon>
        <taxon>Enoplea</taxon>
        <taxon>Dorylaimia</taxon>
        <taxon>Trichinellida</taxon>
        <taxon>Trichinellidae</taxon>
        <taxon>Trichinella</taxon>
    </lineage>
</organism>
<dbReference type="PROSITE" id="PS00640">
    <property type="entry name" value="THIOL_PROTEASE_ASN"/>
    <property type="match status" value="1"/>
</dbReference>
<dbReference type="SMART" id="SM00645">
    <property type="entry name" value="Pept_C1"/>
    <property type="match status" value="1"/>
</dbReference>
<comment type="caution">
    <text evidence="11">The sequence shown here is derived from an EMBL/GenBank/DDBJ whole genome shotgun (WGS) entry which is preliminary data.</text>
</comment>
<evidence type="ECO:0000313" key="11">
    <source>
        <dbReference type="EMBL" id="KAL1235180.1"/>
    </source>
</evidence>
<evidence type="ECO:0000256" key="5">
    <source>
        <dbReference type="ARBA" id="ARBA00022889"/>
    </source>
</evidence>
<feature type="coiled-coil region" evidence="8">
    <location>
        <begin position="866"/>
        <end position="893"/>
    </location>
</feature>
<proteinExistence type="inferred from homology"/>
<dbReference type="SUPFAM" id="SSF47220">
    <property type="entry name" value="alpha-catenin/vinculin-like"/>
    <property type="match status" value="4"/>
</dbReference>
<dbReference type="SUPFAM" id="SSF54001">
    <property type="entry name" value="Cysteine proteinases"/>
    <property type="match status" value="1"/>
</dbReference>
<evidence type="ECO:0000313" key="12">
    <source>
        <dbReference type="Proteomes" id="UP001558632"/>
    </source>
</evidence>
<dbReference type="Gene3D" id="3.90.70.10">
    <property type="entry name" value="Cysteine proteinases"/>
    <property type="match status" value="1"/>
</dbReference>
<keyword evidence="12" id="KW-1185">Reference proteome</keyword>
<feature type="domain" description="SMB" evidence="10">
    <location>
        <begin position="89"/>
        <end position="141"/>
    </location>
</feature>
<protein>
    <submittedName>
        <fullName evidence="11">Catenin alpha-2</fullName>
    </submittedName>
</protein>
<dbReference type="EMBL" id="JBEUSY010000380">
    <property type="protein sequence ID" value="KAL1235180.1"/>
    <property type="molecule type" value="Genomic_DNA"/>
</dbReference>
<dbReference type="InterPro" id="IPR000668">
    <property type="entry name" value="Peptidase_C1A_C"/>
</dbReference>
<keyword evidence="8" id="KW-0175">Coiled coil</keyword>
<dbReference type="InterPro" id="IPR025660">
    <property type="entry name" value="Pept_his_AS"/>
</dbReference>
<evidence type="ECO:0000256" key="6">
    <source>
        <dbReference type="ARBA" id="ARBA00022949"/>
    </source>
</evidence>
<dbReference type="PRINTS" id="PR00805">
    <property type="entry name" value="ALPHACATENIN"/>
</dbReference>
<dbReference type="InterPro" id="IPR006077">
    <property type="entry name" value="Vinculin/catenin"/>
</dbReference>
<keyword evidence="7" id="KW-1015">Disulfide bond</keyword>
<dbReference type="PANTHER" id="PTHR18914">
    <property type="entry name" value="ALPHA CATENIN"/>
    <property type="match status" value="1"/>
</dbReference>
<dbReference type="InterPro" id="IPR025661">
    <property type="entry name" value="Pept_asp_AS"/>
</dbReference>
<dbReference type="Pfam" id="PF01044">
    <property type="entry name" value="Vinculin"/>
    <property type="match status" value="1"/>
</dbReference>
<dbReference type="Proteomes" id="UP001558632">
    <property type="component" value="Unassembled WGS sequence"/>
</dbReference>
<evidence type="ECO:0000256" key="9">
    <source>
        <dbReference type="SAM" id="MobiDB-lite"/>
    </source>
</evidence>
<dbReference type="PANTHER" id="PTHR18914:SF9">
    <property type="entry name" value="CATENIN ALPHA"/>
    <property type="match status" value="1"/>
</dbReference>
<gene>
    <name evidence="11" type="ORF">TSPI_07093</name>
</gene>
<evidence type="ECO:0000256" key="7">
    <source>
        <dbReference type="ARBA" id="ARBA00023157"/>
    </source>
</evidence>
<dbReference type="Pfam" id="PF00112">
    <property type="entry name" value="Peptidase_C1"/>
    <property type="match status" value="1"/>
</dbReference>
<sequence length="1439" mass="161871">MVQVSQLALHGMETKLGVRYPPNFGAKLNLPFNKAHLLMLCDRTEPKGFAPVRFTTLPPMLLLFLTFVLSTAAEYGFQGIPGDYCLTRQPEQCCTSRNDECTVPILGNHLCYCDHFCKRVDGDDCCPDFKYVCEGFRPPPTPFILDGCKDSTGATYPPGGPYRINCNTCSCIQVGNKYEFQCRNKTICLIQEDILERMLHERNSWTSANYSTFWGKTLDEGFSYRLGTLLPEKSVKNMNEILIEMSNFLPESFDARERWPSFIHPVRDQGDCASSWAFSTTAVSADRLAIQSGGKFYNPLSVQQLLSCNQARQRGCNGGYLDRAWWYIRKFGVVSDECYTYTSGQTNQPGECHIPRTAYLDGEIRCPSGSADNRVYKMTPPYRISTNEREIMTEIMANGPVQATFLVHEDFFMYKSGVYQHLPYANDKGPAYARSGYHSVRILGWGVDHSTGVPIKYWLCANSWGEEWGENGLFRILRGENHCDIESFIIGAWGKGSKKRRRKFKVLRKLQNYQKNKANLKVEMPSSVLQNNTKGNVSLKWNLENHEIRTKSIERTLQPLVAQVTTLCARNDASNRVPTGRRKKDRVQKAQILVAAVDKAIQKFVEKGSEIIHDNPEASEQLGNALGEVKTTGQDMVEAAREFSKDPTASALRVAMIKAARSLLSSVTRLLIIADMVDLQLILESMQGANSALNKLYKANSHQEVQERFRDLQKKIDQLDRDAGRRAADLKDPWHSDCIQAARAVLKTTCPMLHSACKAFVRHPEVDPARHNREFTFNQMNTALANIEQLLNGNEPNLDSSVPPAQLGQLISALNEFDQRVFVDPISYNGKVMRPALEAQLEAIISGAAAIADSANTRDERKNRIVQECNAVRQALQDLLTEYEKNVGRKEELETLDMALVNVGRKTRDLRRHLRRAVIDHVSDCFLDTQIPLLLMIDSASKGDRTATEQHAVSFLDHANKLVEVANLTCTMSAEGDGIKMVRYAAMQVQKLAAQVVNAARLLAARHKSKPALENMQAFREAWEERVHLLTLAVDSIITLDDFLAVSEAHIVEDVKNCIQAVVQKDLNLLDHSAGAIRGRSLRVCQVVDADMEFRPQDLYCENVKKAVLVLRNTAIPQFARKAEAAVEKLNRKPAGQVDVDELIDVCGLVHRAVQDIRHAVLMNRDPGDIDSDEEYEYDKETTSVVEKADDAKRQEDNRRDLMRQLPEEDKKKIQEQIDVFKVVQHKFEREVAKWDETGNDIVVLAKYMCCIMLQMTDFTRGRGPLKNTMDVINAAKKISEAGSKLNALATRIADECVESETKKDLLAYLQRITLYCHQLNITSKVKADVQQVGNELIASALESATSLIQAAKNLLNAVVLTVKSAYIASTKYPSKKAKESSLVVWKMRTPNRKPMEPMRQDVSANHQTHGVIRRASQRRDLQPVKILSQFSSTGTGDV</sequence>
<dbReference type="PROSITE" id="PS50958">
    <property type="entry name" value="SMB_2"/>
    <property type="match status" value="1"/>
</dbReference>
<accession>A0ABR3KG57</accession>
<evidence type="ECO:0000256" key="2">
    <source>
        <dbReference type="ARBA" id="ARBA00004496"/>
    </source>
</evidence>
<dbReference type="InterPro" id="IPR001033">
    <property type="entry name" value="Alpha_catenin"/>
</dbReference>
<evidence type="ECO:0000256" key="4">
    <source>
        <dbReference type="ARBA" id="ARBA00022490"/>
    </source>
</evidence>
<keyword evidence="4" id="KW-0963">Cytoplasm</keyword>
<dbReference type="Gene3D" id="1.20.120.230">
    <property type="entry name" value="Alpha-catenin/vinculin-like"/>
    <property type="match status" value="5"/>
</dbReference>
<reference evidence="11 12" key="1">
    <citation type="submission" date="2024-07" db="EMBL/GenBank/DDBJ databases">
        <title>Enhanced genomic and transcriptomic resources for Trichinella pseudospiralis and T. spiralis underpin the discovery of pronounced molecular differences between stages and species.</title>
        <authorList>
            <person name="Pasi K.K."/>
            <person name="La Rosa G."/>
            <person name="Gomez-Morales M.A."/>
            <person name="Tosini F."/>
            <person name="Sumanam S."/>
            <person name="Young N.D."/>
            <person name="Chang B.C."/>
            <person name="Robin G.B."/>
        </authorList>
    </citation>
    <scope>NUCLEOTIDE SEQUENCE [LARGE SCALE GENOMIC DNA]</scope>
    <source>
        <strain evidence="11">ISS534</strain>
    </source>
</reference>
<dbReference type="CDD" id="cd02620">
    <property type="entry name" value="Peptidase_C1A_CathepsinB"/>
    <property type="match status" value="1"/>
</dbReference>
<name>A0ABR3KG57_TRISP</name>
<dbReference type="InterPro" id="IPR001212">
    <property type="entry name" value="Somatomedin_B_dom"/>
</dbReference>
<comment type="similarity">
    <text evidence="3">Belongs to the vinculin/alpha-catenin family.</text>
</comment>
<dbReference type="InterPro" id="IPR038765">
    <property type="entry name" value="Papain-like_cys_pep_sf"/>
</dbReference>
<feature type="region of interest" description="Disordered" evidence="9">
    <location>
        <begin position="1181"/>
        <end position="1200"/>
    </location>
</feature>
<evidence type="ECO:0000259" key="10">
    <source>
        <dbReference type="PROSITE" id="PS50958"/>
    </source>
</evidence>
<keyword evidence="5" id="KW-0130">Cell adhesion</keyword>
<comment type="subcellular location">
    <subcellularLocation>
        <location evidence="1">Cell junction</location>
    </subcellularLocation>
    <subcellularLocation>
        <location evidence="2">Cytoplasm</location>
    </subcellularLocation>
</comment>
<evidence type="ECO:0000256" key="3">
    <source>
        <dbReference type="ARBA" id="ARBA00008376"/>
    </source>
</evidence>
<evidence type="ECO:0000256" key="8">
    <source>
        <dbReference type="SAM" id="Coils"/>
    </source>
</evidence>
<dbReference type="Gene3D" id="6.10.250.2510">
    <property type="match status" value="1"/>
</dbReference>
<keyword evidence="6" id="KW-0965">Cell junction</keyword>
<evidence type="ECO:0000256" key="1">
    <source>
        <dbReference type="ARBA" id="ARBA00004282"/>
    </source>
</evidence>